<organism evidence="5 6">
    <name type="scientific">Favolaschia claudopus</name>
    <dbReference type="NCBI Taxonomy" id="2862362"/>
    <lineage>
        <taxon>Eukaryota</taxon>
        <taxon>Fungi</taxon>
        <taxon>Dikarya</taxon>
        <taxon>Basidiomycota</taxon>
        <taxon>Agaricomycotina</taxon>
        <taxon>Agaricomycetes</taxon>
        <taxon>Agaricomycetidae</taxon>
        <taxon>Agaricales</taxon>
        <taxon>Marasmiineae</taxon>
        <taxon>Mycenaceae</taxon>
        <taxon>Favolaschia</taxon>
    </lineage>
</organism>
<dbReference type="GO" id="GO:0005737">
    <property type="term" value="C:cytoplasm"/>
    <property type="evidence" value="ECO:0007669"/>
    <property type="project" value="TreeGrafter"/>
</dbReference>
<evidence type="ECO:0000313" key="6">
    <source>
        <dbReference type="Proteomes" id="UP001362999"/>
    </source>
</evidence>
<dbReference type="GO" id="GO:0033754">
    <property type="term" value="F:indoleamine 2,3-dioxygenase activity"/>
    <property type="evidence" value="ECO:0007669"/>
    <property type="project" value="TreeGrafter"/>
</dbReference>
<dbReference type="AlphaFoldDB" id="A0AAW0DTX4"/>
<keyword evidence="2 4" id="KW-0479">Metal-binding</keyword>
<proteinExistence type="inferred from homology"/>
<dbReference type="GO" id="GO:0019441">
    <property type="term" value="P:L-tryptophan catabolic process to kynurenine"/>
    <property type="evidence" value="ECO:0007669"/>
    <property type="project" value="InterPro"/>
</dbReference>
<evidence type="ECO:0000313" key="5">
    <source>
        <dbReference type="EMBL" id="KAK7055355.1"/>
    </source>
</evidence>
<evidence type="ECO:0000256" key="1">
    <source>
        <dbReference type="ARBA" id="ARBA00007119"/>
    </source>
</evidence>
<dbReference type="Pfam" id="PF01231">
    <property type="entry name" value="IDO"/>
    <property type="match status" value="1"/>
</dbReference>
<evidence type="ECO:0000256" key="3">
    <source>
        <dbReference type="ARBA" id="ARBA00023004"/>
    </source>
</evidence>
<evidence type="ECO:0000256" key="4">
    <source>
        <dbReference type="PIRSR" id="PIRSR600898-1"/>
    </source>
</evidence>
<dbReference type="GO" id="GO:0020037">
    <property type="term" value="F:heme binding"/>
    <property type="evidence" value="ECO:0007669"/>
    <property type="project" value="InterPro"/>
</dbReference>
<dbReference type="InterPro" id="IPR037217">
    <property type="entry name" value="Trp/Indoleamine_2_3_dOase-like"/>
</dbReference>
<evidence type="ECO:0000256" key="2">
    <source>
        <dbReference type="ARBA" id="ARBA00022723"/>
    </source>
</evidence>
<dbReference type="PANTHER" id="PTHR28657">
    <property type="entry name" value="INDOLEAMINE 2,3-DIOXYGENASE"/>
    <property type="match status" value="1"/>
</dbReference>
<gene>
    <name evidence="5" type="ORF">R3P38DRAFT_2846584</name>
</gene>
<protein>
    <recommendedName>
        <fullName evidence="7">Indoleamine 2,3-dioxygenase</fullName>
    </recommendedName>
</protein>
<keyword evidence="3 4" id="KW-0408">Iron</keyword>
<evidence type="ECO:0008006" key="7">
    <source>
        <dbReference type="Google" id="ProtNLM"/>
    </source>
</evidence>
<comment type="similarity">
    <text evidence="1">Belongs to the indoleamine 2,3-dioxygenase family.</text>
</comment>
<name>A0AAW0DTX4_9AGAR</name>
<accession>A0AAW0DTX4</accession>
<keyword evidence="6" id="KW-1185">Reference proteome</keyword>
<dbReference type="Gene3D" id="1.20.58.480">
    <property type="match status" value="1"/>
</dbReference>
<reference evidence="5 6" key="1">
    <citation type="journal article" date="2024" name="J Genomics">
        <title>Draft genome sequencing and assembly of Favolaschia claudopus CIRM-BRFM 2984 isolated from oak limbs.</title>
        <authorList>
            <person name="Navarro D."/>
            <person name="Drula E."/>
            <person name="Chaduli D."/>
            <person name="Cazenave R."/>
            <person name="Ahrendt S."/>
            <person name="Wang J."/>
            <person name="Lipzen A."/>
            <person name="Daum C."/>
            <person name="Barry K."/>
            <person name="Grigoriev I.V."/>
            <person name="Favel A."/>
            <person name="Rosso M.N."/>
            <person name="Martin F."/>
        </authorList>
    </citation>
    <scope>NUCLEOTIDE SEQUENCE [LARGE SCALE GENOMIC DNA]</scope>
    <source>
        <strain evidence="5 6">CIRM-BRFM 2984</strain>
    </source>
</reference>
<keyword evidence="4" id="KW-0349">Heme</keyword>
<dbReference type="EMBL" id="JAWWNJ010000005">
    <property type="protein sequence ID" value="KAK7055355.1"/>
    <property type="molecule type" value="Genomic_DNA"/>
</dbReference>
<comment type="caution">
    <text evidence="5">The sequence shown here is derived from an EMBL/GenBank/DDBJ whole genome shotgun (WGS) entry which is preliminary data.</text>
</comment>
<dbReference type="Proteomes" id="UP001362999">
    <property type="component" value="Unassembled WGS sequence"/>
</dbReference>
<dbReference type="GO" id="GO:0034354">
    <property type="term" value="P:'de novo' NAD+ biosynthetic process from L-tryptophan"/>
    <property type="evidence" value="ECO:0007669"/>
    <property type="project" value="TreeGrafter"/>
</dbReference>
<dbReference type="InterPro" id="IPR000898">
    <property type="entry name" value="Indolamine_dOase"/>
</dbReference>
<dbReference type="SUPFAM" id="SSF140959">
    <property type="entry name" value="Indolic compounds 2,3-dioxygenase-like"/>
    <property type="match status" value="1"/>
</dbReference>
<dbReference type="GO" id="GO:0046872">
    <property type="term" value="F:metal ion binding"/>
    <property type="evidence" value="ECO:0007669"/>
    <property type="project" value="UniProtKB-KW"/>
</dbReference>
<dbReference type="PANTHER" id="PTHR28657:SF11">
    <property type="entry name" value="INDOLEAMINE 2,3-DIOXYGENASE"/>
    <property type="match status" value="1"/>
</dbReference>
<feature type="binding site" description="proximal binding residue" evidence="4">
    <location>
        <position position="382"/>
    </location>
    <ligand>
        <name>heme b</name>
        <dbReference type="ChEBI" id="CHEBI:60344"/>
    </ligand>
    <ligandPart>
        <name>Fe</name>
        <dbReference type="ChEBI" id="CHEBI:18248"/>
    </ligandPart>
</feature>
<sequence>MAITIIDDVRASTQVTCSAPLRILATGSTAKMLSTVTARESLDQLISIGGAGSWPPKASFVDTWPTSLRPYHHVYNSLAHLIPAEKSSLDDDENTTRIQHLRASLLSELQTNVDLAAVRETVNDPDCMRPSGWMGFFACMAHMRHAYRWGVSPVVRVAQHETSLDFPEHMDIPWFALQRRFDTTSPGGNLTSNIYYNFNERQELEYSFTVGLSETHGRSEHWNATLFEEMERRALPVYHLMVEAIESIGAENSAKTLLALKSANSHVKAIFKYFFDHLTDANVSKALWMAYVQGPHGWALGGIDGVSGGQSLVIRTLDSFLGIRPFPTPEIESLHLPRSERTWLETLRKYDIREVAKLSNYAEVEAELETMVKHLRIWRMGHMRRMVDYEGVPRPERQNMTAGKSLVATEIAPDENAMIIHLKKELTVRLMQTK</sequence>